<protein>
    <submittedName>
        <fullName evidence="3">Uncharacterized protein</fullName>
    </submittedName>
</protein>
<keyword evidence="2" id="KW-0472">Membrane</keyword>
<evidence type="ECO:0000256" key="2">
    <source>
        <dbReference type="SAM" id="Phobius"/>
    </source>
</evidence>
<feature type="region of interest" description="Disordered" evidence="1">
    <location>
        <begin position="70"/>
        <end position="119"/>
    </location>
</feature>
<dbReference type="GeneID" id="87978064"/>
<proteinExistence type="predicted"/>
<gene>
    <name evidence="3" type="ORF">PS396_02045</name>
</gene>
<sequence>MNYQMLLLGLAGLCVLLFLVQWIRQARHALHGGTRPLAQTHPVLNWCLLLVAVLAGAGGSISNTQTEAATSQAAQSSSIKARRTERGSSSSVAKQTMANTTNNNRQGEQKPTKQPVPDRQSIRLDQNGRAALNNFAVPAKNQLQVIDAGSGNVLQTFPGQPNAGAVNYTFTRAGNYYLVLTDGQQTKTIVVNVSR</sequence>
<dbReference type="Proteomes" id="UP001335665">
    <property type="component" value="Unassembled WGS sequence"/>
</dbReference>
<dbReference type="RefSeq" id="WP_057806611.1">
    <property type="nucleotide sequence ID" value="NZ_CP045530.1"/>
</dbReference>
<name>A0ABU7SSB7_9LACO</name>
<dbReference type="EMBL" id="JAQSFA010000003">
    <property type="protein sequence ID" value="MEE6700596.1"/>
    <property type="molecule type" value="Genomic_DNA"/>
</dbReference>
<comment type="caution">
    <text evidence="3">The sequence shown here is derived from an EMBL/GenBank/DDBJ whole genome shotgun (WGS) entry which is preliminary data.</text>
</comment>
<accession>A0ABU7SSB7</accession>
<keyword evidence="2" id="KW-0812">Transmembrane</keyword>
<evidence type="ECO:0000256" key="1">
    <source>
        <dbReference type="SAM" id="MobiDB-lite"/>
    </source>
</evidence>
<feature type="compositionally biased region" description="Polar residues" evidence="1">
    <location>
        <begin position="87"/>
        <end position="106"/>
    </location>
</feature>
<feature type="transmembrane region" description="Helical" evidence="2">
    <location>
        <begin position="6"/>
        <end position="23"/>
    </location>
</feature>
<keyword evidence="2" id="KW-1133">Transmembrane helix</keyword>
<evidence type="ECO:0000313" key="4">
    <source>
        <dbReference type="Proteomes" id="UP001335665"/>
    </source>
</evidence>
<feature type="transmembrane region" description="Helical" evidence="2">
    <location>
        <begin position="43"/>
        <end position="61"/>
    </location>
</feature>
<keyword evidence="4" id="KW-1185">Reference proteome</keyword>
<evidence type="ECO:0000313" key="3">
    <source>
        <dbReference type="EMBL" id="MEE6700596.1"/>
    </source>
</evidence>
<reference evidence="3 4" key="1">
    <citation type="submission" date="2023-02" db="EMBL/GenBank/DDBJ databases">
        <title>The predominant lactic acid bacteria and yeasts involved in the spontaneous fermentation of millet during the production of the traditional porridge Hausa koko in Ghana.</title>
        <authorList>
            <person name="Atter A."/>
            <person name="Diaz M."/>
        </authorList>
    </citation>
    <scope>NUCLEOTIDE SEQUENCE [LARGE SCALE GENOMIC DNA]</scope>
    <source>
        <strain evidence="3 4">FI11552</strain>
    </source>
</reference>
<organism evidence="3 4">
    <name type="scientific">Limosilactobacillus pontis</name>
    <dbReference type="NCBI Taxonomy" id="35787"/>
    <lineage>
        <taxon>Bacteria</taxon>
        <taxon>Bacillati</taxon>
        <taxon>Bacillota</taxon>
        <taxon>Bacilli</taxon>
        <taxon>Lactobacillales</taxon>
        <taxon>Lactobacillaceae</taxon>
        <taxon>Limosilactobacillus</taxon>
    </lineage>
</organism>